<evidence type="ECO:0000256" key="1">
    <source>
        <dbReference type="SAM" id="MobiDB-lite"/>
    </source>
</evidence>
<feature type="compositionally biased region" description="Basic and acidic residues" evidence="1">
    <location>
        <begin position="283"/>
        <end position="298"/>
    </location>
</feature>
<evidence type="ECO:0000313" key="3">
    <source>
        <dbReference type="Proteomes" id="UP000582016"/>
    </source>
</evidence>
<dbReference type="EMBL" id="JAAOAQ010000005">
    <property type="protein sequence ID" value="KAF5571832.1"/>
    <property type="molecule type" value="Genomic_DNA"/>
</dbReference>
<comment type="caution">
    <text evidence="2">The sequence shown here is derived from an EMBL/GenBank/DDBJ whole genome shotgun (WGS) entry which is preliminary data.</text>
</comment>
<protein>
    <submittedName>
        <fullName evidence="2">Uncharacterized protein</fullName>
    </submittedName>
</protein>
<keyword evidence="3" id="KW-1185">Reference proteome</keyword>
<reference evidence="2 3" key="1">
    <citation type="submission" date="2020-05" db="EMBL/GenBank/DDBJ databases">
        <title>Identification and distribution of gene clusters putatively required for synthesis of sphingolipid metabolism inhibitors in phylogenetically diverse species of the filamentous fungus Fusarium.</title>
        <authorList>
            <person name="Kim H.-S."/>
            <person name="Busman M."/>
            <person name="Brown D.W."/>
            <person name="Divon H."/>
            <person name="Uhlig S."/>
            <person name="Proctor R.H."/>
        </authorList>
    </citation>
    <scope>NUCLEOTIDE SEQUENCE [LARGE SCALE GENOMIC DNA]</scope>
    <source>
        <strain evidence="2 3">NRRL 13617</strain>
    </source>
</reference>
<feature type="region of interest" description="Disordered" evidence="1">
    <location>
        <begin position="162"/>
        <end position="199"/>
    </location>
</feature>
<proteinExistence type="predicted"/>
<feature type="compositionally biased region" description="Polar residues" evidence="1">
    <location>
        <begin position="178"/>
        <end position="194"/>
    </location>
</feature>
<evidence type="ECO:0000313" key="2">
    <source>
        <dbReference type="EMBL" id="KAF5571832.1"/>
    </source>
</evidence>
<dbReference type="Proteomes" id="UP000582016">
    <property type="component" value="Unassembled WGS sequence"/>
</dbReference>
<name>A0A8H5KES4_9HYPO</name>
<organism evidence="2 3">
    <name type="scientific">Fusarium phyllophilum</name>
    <dbReference type="NCBI Taxonomy" id="47803"/>
    <lineage>
        <taxon>Eukaryota</taxon>
        <taxon>Fungi</taxon>
        <taxon>Dikarya</taxon>
        <taxon>Ascomycota</taxon>
        <taxon>Pezizomycotina</taxon>
        <taxon>Sordariomycetes</taxon>
        <taxon>Hypocreomycetidae</taxon>
        <taxon>Hypocreales</taxon>
        <taxon>Nectriaceae</taxon>
        <taxon>Fusarium</taxon>
        <taxon>Fusarium fujikuroi species complex</taxon>
    </lineage>
</organism>
<dbReference type="OrthoDB" id="5102222at2759"/>
<feature type="region of interest" description="Disordered" evidence="1">
    <location>
        <begin position="283"/>
        <end position="305"/>
    </location>
</feature>
<dbReference type="AlphaFoldDB" id="A0A8H5KES4"/>
<gene>
    <name evidence="2" type="ORF">FPHYL_170</name>
</gene>
<accession>A0A8H5KES4</accession>
<sequence length="305" mass="34648">MSGPVKRYGRRAITRSKNWTIEDAFHALDEEFWCRNVANNPEDFVAGVCHPLEGDPGYQFWLELNGEIRQYFHIAAESPDKKGSHHPMTRKTIDAALTAIDAFYDDRYVDVDGEQVPWVQVIPNRAEWIVDRFCSPLQGWKPILSNAASILGIIQWLDIMEPGPEAGTSIEGDDGPTQGDNQGDQGDTSESGSSIKDDDALSNLKAEFENQQKEIREQRDKVDELQSKVKYLEEEDDKKQNGLKRLEDDYHRLEEKSKGQAEGMEQLRSMVVDLEAEVDQLKKHTDKQEGLNKTHLEEAESSILC</sequence>